<dbReference type="SMART" id="SM00065">
    <property type="entry name" value="GAF"/>
    <property type="match status" value="1"/>
</dbReference>
<dbReference type="GO" id="GO:1902201">
    <property type="term" value="P:negative regulation of bacterial-type flagellum-dependent cell motility"/>
    <property type="evidence" value="ECO:0007669"/>
    <property type="project" value="TreeGrafter"/>
</dbReference>
<proteinExistence type="predicted"/>
<dbReference type="SUPFAM" id="SSF55781">
    <property type="entry name" value="GAF domain-like"/>
    <property type="match status" value="1"/>
</dbReference>
<dbReference type="Pfam" id="PF00990">
    <property type="entry name" value="GGDEF"/>
    <property type="match status" value="1"/>
</dbReference>
<dbReference type="SMART" id="SM00267">
    <property type="entry name" value="GGDEF"/>
    <property type="match status" value="1"/>
</dbReference>
<evidence type="ECO:0000259" key="1">
    <source>
        <dbReference type="PROSITE" id="PS50887"/>
    </source>
</evidence>
<evidence type="ECO:0000313" key="2">
    <source>
        <dbReference type="EMBL" id="VAX33135.1"/>
    </source>
</evidence>
<dbReference type="Gene3D" id="3.30.450.40">
    <property type="match status" value="1"/>
</dbReference>
<gene>
    <name evidence="2" type="ORF">MNBD_NITROSPIRAE03-1830</name>
</gene>
<feature type="domain" description="GGDEF" evidence="1">
    <location>
        <begin position="276"/>
        <end position="409"/>
    </location>
</feature>
<reference evidence="2" key="1">
    <citation type="submission" date="2018-06" db="EMBL/GenBank/DDBJ databases">
        <authorList>
            <person name="Zhirakovskaya E."/>
        </authorList>
    </citation>
    <scope>NUCLEOTIDE SEQUENCE</scope>
</reference>
<dbReference type="PANTHER" id="PTHR45138">
    <property type="entry name" value="REGULATORY COMPONENTS OF SENSORY TRANSDUCTION SYSTEM"/>
    <property type="match status" value="1"/>
</dbReference>
<dbReference type="Pfam" id="PF13185">
    <property type="entry name" value="GAF_2"/>
    <property type="match status" value="1"/>
</dbReference>
<dbReference type="InterPro" id="IPR029787">
    <property type="entry name" value="Nucleotide_cyclase"/>
</dbReference>
<dbReference type="GO" id="GO:0005886">
    <property type="term" value="C:plasma membrane"/>
    <property type="evidence" value="ECO:0007669"/>
    <property type="project" value="TreeGrafter"/>
</dbReference>
<dbReference type="GO" id="GO:0052621">
    <property type="term" value="F:diguanylate cyclase activity"/>
    <property type="evidence" value="ECO:0007669"/>
    <property type="project" value="TreeGrafter"/>
</dbReference>
<dbReference type="InterPro" id="IPR029016">
    <property type="entry name" value="GAF-like_dom_sf"/>
</dbReference>
<dbReference type="Gene3D" id="3.30.70.270">
    <property type="match status" value="1"/>
</dbReference>
<sequence>MKDHEKDNDPTGKDREISSLKLEIEEVKKLAAVNEKLLLASIREQEKLLNELSKRSEVILKKGLEIRELKAFNKIIAVASKHLLIKDILKYSLQTIISSLESLEKAVGRKVKISGGIFLVDEATEELVHFTSCGTSPEALGCKGRVALGECICGIAAQSGEVDIIPYCKAELHDKRLPPTCMEEDHAHVSIPLKSGNTVLGLIYLYFVPPGDLHLASDTTIFTSIGNYLGLRIEKAGLYEKVQELATRDGLTGLYNYREFHNRLEHEFLRAKRYTKTLSLLMTDIDHFKLFNDAYGHMSGDEALRTIGRLIRNLVRNVDIPARYGGEEFAVILPDTPLKQAELVAERLRSSVASHPFFVEGKTVSLTISIGIASFPEDADTKNGLIAAADRALYCAKNGGRNRVYRFMRGENPCNRVTIPGADES</sequence>
<organism evidence="2">
    <name type="scientific">hydrothermal vent metagenome</name>
    <dbReference type="NCBI Taxonomy" id="652676"/>
    <lineage>
        <taxon>unclassified sequences</taxon>
        <taxon>metagenomes</taxon>
        <taxon>ecological metagenomes</taxon>
    </lineage>
</organism>
<dbReference type="EMBL" id="UOGI01000165">
    <property type="protein sequence ID" value="VAX33135.1"/>
    <property type="molecule type" value="Genomic_DNA"/>
</dbReference>
<dbReference type="FunFam" id="3.30.70.270:FF:000001">
    <property type="entry name" value="Diguanylate cyclase domain protein"/>
    <property type="match status" value="1"/>
</dbReference>
<dbReference type="SUPFAM" id="SSF55073">
    <property type="entry name" value="Nucleotide cyclase"/>
    <property type="match status" value="1"/>
</dbReference>
<dbReference type="InterPro" id="IPR050469">
    <property type="entry name" value="Diguanylate_Cyclase"/>
</dbReference>
<protein>
    <submittedName>
        <fullName evidence="2">Diguanylate cyclase (GGDEF domain)</fullName>
    </submittedName>
</protein>
<dbReference type="PROSITE" id="PS50887">
    <property type="entry name" value="GGDEF"/>
    <property type="match status" value="1"/>
</dbReference>
<dbReference type="InterPro" id="IPR003018">
    <property type="entry name" value="GAF"/>
</dbReference>
<accession>A0A3B1DN71</accession>
<dbReference type="GO" id="GO:0043709">
    <property type="term" value="P:cell adhesion involved in single-species biofilm formation"/>
    <property type="evidence" value="ECO:0007669"/>
    <property type="project" value="TreeGrafter"/>
</dbReference>
<dbReference type="AlphaFoldDB" id="A0A3B1DN71"/>
<name>A0A3B1DN71_9ZZZZ</name>
<dbReference type="NCBIfam" id="TIGR00254">
    <property type="entry name" value="GGDEF"/>
    <property type="match status" value="1"/>
</dbReference>
<dbReference type="InterPro" id="IPR000160">
    <property type="entry name" value="GGDEF_dom"/>
</dbReference>
<dbReference type="CDD" id="cd01949">
    <property type="entry name" value="GGDEF"/>
    <property type="match status" value="1"/>
</dbReference>
<dbReference type="PANTHER" id="PTHR45138:SF9">
    <property type="entry name" value="DIGUANYLATE CYCLASE DGCM-RELATED"/>
    <property type="match status" value="1"/>
</dbReference>
<dbReference type="InterPro" id="IPR043128">
    <property type="entry name" value="Rev_trsase/Diguanyl_cyclase"/>
</dbReference>